<proteinExistence type="predicted"/>
<evidence type="ECO:0000313" key="1">
    <source>
        <dbReference type="EMBL" id="KAK7479193.1"/>
    </source>
</evidence>
<dbReference type="AlphaFoldDB" id="A0ABD0JW99"/>
<gene>
    <name evidence="1" type="ORF">BaRGS_00029537</name>
</gene>
<dbReference type="EMBL" id="JACVVK020000308">
    <property type="protein sequence ID" value="KAK7479193.1"/>
    <property type="molecule type" value="Genomic_DNA"/>
</dbReference>
<evidence type="ECO:0000313" key="2">
    <source>
        <dbReference type="Proteomes" id="UP001519460"/>
    </source>
</evidence>
<name>A0ABD0JW99_9CAEN</name>
<sequence>MQIWHYTRADCIVHDKFQGSWEPSVTTSTGHFTHRTSAAVAVAHQSKLNTPPPPTSLI</sequence>
<reference evidence="1 2" key="1">
    <citation type="journal article" date="2023" name="Sci. Data">
        <title>Genome assembly of the Korean intertidal mud-creeper Batillaria attramentaria.</title>
        <authorList>
            <person name="Patra A.K."/>
            <person name="Ho P.T."/>
            <person name="Jun S."/>
            <person name="Lee S.J."/>
            <person name="Kim Y."/>
            <person name="Won Y.J."/>
        </authorList>
    </citation>
    <scope>NUCLEOTIDE SEQUENCE [LARGE SCALE GENOMIC DNA]</scope>
    <source>
        <strain evidence="1">Wonlab-2016</strain>
    </source>
</reference>
<accession>A0ABD0JW99</accession>
<keyword evidence="2" id="KW-1185">Reference proteome</keyword>
<dbReference type="Proteomes" id="UP001519460">
    <property type="component" value="Unassembled WGS sequence"/>
</dbReference>
<organism evidence="1 2">
    <name type="scientific">Batillaria attramentaria</name>
    <dbReference type="NCBI Taxonomy" id="370345"/>
    <lineage>
        <taxon>Eukaryota</taxon>
        <taxon>Metazoa</taxon>
        <taxon>Spiralia</taxon>
        <taxon>Lophotrochozoa</taxon>
        <taxon>Mollusca</taxon>
        <taxon>Gastropoda</taxon>
        <taxon>Caenogastropoda</taxon>
        <taxon>Sorbeoconcha</taxon>
        <taxon>Cerithioidea</taxon>
        <taxon>Batillariidae</taxon>
        <taxon>Batillaria</taxon>
    </lineage>
</organism>
<protein>
    <submittedName>
        <fullName evidence="1">Uncharacterized protein</fullName>
    </submittedName>
</protein>
<feature type="non-terminal residue" evidence="1">
    <location>
        <position position="1"/>
    </location>
</feature>
<comment type="caution">
    <text evidence="1">The sequence shown here is derived from an EMBL/GenBank/DDBJ whole genome shotgun (WGS) entry which is preliminary data.</text>
</comment>